<feature type="region of interest" description="Disordered" evidence="1">
    <location>
        <begin position="343"/>
        <end position="373"/>
    </location>
</feature>
<feature type="region of interest" description="Disordered" evidence="1">
    <location>
        <begin position="297"/>
        <end position="321"/>
    </location>
</feature>
<reference evidence="3 4" key="1">
    <citation type="submission" date="2016-11" db="EMBL/GenBank/DDBJ databases">
        <authorList>
            <person name="Jaros S."/>
            <person name="Januszkiewicz K."/>
            <person name="Wedrychowicz H."/>
        </authorList>
    </citation>
    <scope>NUCLEOTIDE SEQUENCE [LARGE SCALE GENOMIC DNA]</scope>
    <source>
        <strain evidence="3 4">OK807</strain>
    </source>
</reference>
<evidence type="ECO:0000256" key="1">
    <source>
        <dbReference type="SAM" id="MobiDB-lite"/>
    </source>
</evidence>
<dbReference type="AlphaFoldDB" id="A0A1K2CRL5"/>
<organism evidence="3 4">
    <name type="scientific">Streptomyces atratus</name>
    <dbReference type="NCBI Taxonomy" id="1893"/>
    <lineage>
        <taxon>Bacteria</taxon>
        <taxon>Bacillati</taxon>
        <taxon>Actinomycetota</taxon>
        <taxon>Actinomycetes</taxon>
        <taxon>Kitasatosporales</taxon>
        <taxon>Streptomycetaceae</taxon>
        <taxon>Streptomyces</taxon>
    </lineage>
</organism>
<proteinExistence type="predicted"/>
<gene>
    <name evidence="3" type="ORF">SAMN02787144_1011158</name>
</gene>
<sequence length="508" mass="52745">MNDQHPHAGYAGYDSEATGGFDSDPLFGSLPGGHDGAYSSGYGAGQSGYSGQYDSTQWDTGAHPTTSYDAYAPYAAQPQQQYEAGPTYETTAIWTPAADYGTEATTATATFAGIPAQGGAPDATGQWDTSGWHPNDPWATGETAAYDTGAYDATAWNTGATPEHEQQITQTTETAQVSYEAPSAHEAPGTHETHTDLGFYDPYAPYAADISDSAAGADSAAGDVDVHDAATISVAAIADVAEAAPGPHRPLGRSTTRSGGAGRSRRRSPAKRSALLTVAIPSACVMSVAGIAAASVGGLGGEDKKDDNTTMAAADPGSVKAGAANNKLDAQLANLSADAENFADRASRTQERIDLRERQAAEKKKREEEAARKEALRPKFVMPVKQHGLSAYFGQAGVNWMSVHTGIDFPVLEGTPVMAATDGTVRTQLNSAYGNMAIVTMADGTETWYCHLSGTKIRSGPVKAGDVIAYSGDTGNSTGPHLHFEVRPGGGAAVNPLPWLRSHGVNPT</sequence>
<evidence type="ECO:0000313" key="4">
    <source>
        <dbReference type="Proteomes" id="UP000181909"/>
    </source>
</evidence>
<dbReference type="Pfam" id="PF01551">
    <property type="entry name" value="Peptidase_M23"/>
    <property type="match status" value="1"/>
</dbReference>
<dbReference type="STRING" id="1893.SAMN02787144_1011158"/>
<accession>A0A1K2CRL5</accession>
<protein>
    <submittedName>
        <fullName evidence="3">Murein DD-endopeptidase MepM and murein hydrolase activator NlpD, contain LysM domain</fullName>
    </submittedName>
</protein>
<evidence type="ECO:0000313" key="3">
    <source>
        <dbReference type="EMBL" id="SFY13112.1"/>
    </source>
</evidence>
<feature type="domain" description="M23ase beta-sheet core" evidence="2">
    <location>
        <begin position="403"/>
        <end position="496"/>
    </location>
</feature>
<dbReference type="FunFam" id="2.70.70.10:FF:000013">
    <property type="entry name" value="Peptidase family M23"/>
    <property type="match status" value="1"/>
</dbReference>
<dbReference type="EMBL" id="FPJO01000011">
    <property type="protein sequence ID" value="SFY13112.1"/>
    <property type="molecule type" value="Genomic_DNA"/>
</dbReference>
<feature type="region of interest" description="Disordered" evidence="1">
    <location>
        <begin position="243"/>
        <end position="273"/>
    </location>
</feature>
<dbReference type="RefSeq" id="WP_072486631.1">
    <property type="nucleotide sequence ID" value="NZ_CP108276.1"/>
</dbReference>
<dbReference type="SUPFAM" id="SSF51261">
    <property type="entry name" value="Duplicated hybrid motif"/>
    <property type="match status" value="1"/>
</dbReference>
<dbReference type="PANTHER" id="PTHR21666:SF270">
    <property type="entry name" value="MUREIN HYDROLASE ACTIVATOR ENVC"/>
    <property type="match status" value="1"/>
</dbReference>
<name>A0A1K2CRL5_STRAR</name>
<dbReference type="InterPro" id="IPR016047">
    <property type="entry name" value="M23ase_b-sheet_dom"/>
</dbReference>
<dbReference type="Proteomes" id="UP000181909">
    <property type="component" value="Unassembled WGS sequence"/>
</dbReference>
<dbReference type="InterPro" id="IPR050570">
    <property type="entry name" value="Cell_wall_metabolism_enzyme"/>
</dbReference>
<dbReference type="Gene3D" id="2.70.70.10">
    <property type="entry name" value="Glucose Permease (Domain IIA)"/>
    <property type="match status" value="1"/>
</dbReference>
<feature type="region of interest" description="Disordered" evidence="1">
    <location>
        <begin position="161"/>
        <end position="198"/>
    </location>
</feature>
<evidence type="ECO:0000259" key="2">
    <source>
        <dbReference type="Pfam" id="PF01551"/>
    </source>
</evidence>
<dbReference type="OrthoDB" id="5244067at2"/>
<dbReference type="InterPro" id="IPR011055">
    <property type="entry name" value="Dup_hybrid_motif"/>
</dbReference>
<dbReference type="PANTHER" id="PTHR21666">
    <property type="entry name" value="PEPTIDASE-RELATED"/>
    <property type="match status" value="1"/>
</dbReference>
<keyword evidence="3" id="KW-0378">Hydrolase</keyword>
<dbReference type="CDD" id="cd12797">
    <property type="entry name" value="M23_peptidase"/>
    <property type="match status" value="1"/>
</dbReference>
<dbReference type="GO" id="GO:0004222">
    <property type="term" value="F:metalloendopeptidase activity"/>
    <property type="evidence" value="ECO:0007669"/>
    <property type="project" value="TreeGrafter"/>
</dbReference>